<reference evidence="3 4" key="1">
    <citation type="submission" date="2013-05" db="EMBL/GenBank/DDBJ databases">
        <title>Drechslerella stenobrocha genome reveals carnivorous origination and mechanical trapping mechanism of predatory fungi.</title>
        <authorList>
            <person name="Liu X."/>
            <person name="Zhang W."/>
            <person name="Liu K."/>
        </authorList>
    </citation>
    <scope>NUCLEOTIDE SEQUENCE [LARGE SCALE GENOMIC DNA]</scope>
    <source>
        <strain evidence="3 4">248</strain>
    </source>
</reference>
<dbReference type="OrthoDB" id="77989at2759"/>
<proteinExistence type="predicted"/>
<keyword evidence="1" id="KW-0472">Membrane</keyword>
<dbReference type="InterPro" id="IPR045121">
    <property type="entry name" value="CoAse"/>
</dbReference>
<keyword evidence="1" id="KW-0812">Transmembrane</keyword>
<name>W7HI35_9PEZI</name>
<dbReference type="InterPro" id="IPR000086">
    <property type="entry name" value="NUDIX_hydrolase_dom"/>
</dbReference>
<accession>W7HI35</accession>
<evidence type="ECO:0000313" key="3">
    <source>
        <dbReference type="EMBL" id="EWC43516.1"/>
    </source>
</evidence>
<dbReference type="SUPFAM" id="SSF55811">
    <property type="entry name" value="Nudix"/>
    <property type="match status" value="1"/>
</dbReference>
<sequence length="379" mass="43380">MDHNLYLKRLLQDLTARPVHDIAKPDKRASVAIVIRLRPQLGGSEQGGGEENIHRRSSRKDPYKYCHPGDVEDVFAEAWTKDAIAEILFIKRASRTGDRWAGDVALPGGGRDKDDAGDAAAATRECMEEVGLDLISGDVLLCGALPQRVIVTNWAQKPLMVLCPYVFLWTTKTIPPLRLQASEIAVAFWVPVPFLLDGKHRKYHPVDVSDRVAGRLQLLRPVFRLVLGPMHFSAIRLEPRVLQNSTCGDEGPFENLMLWGISYAVLADMLDLLPPFNFVEKFEYPFFHGWDYQTLVWVLSKNYRREREEEVARYKFSHVIGMTSKTRDIDTRPSVIDYMMKDYYQFVQRAVYKVVLARLSLVVIIGYITMRMWTLWAPL</sequence>
<dbReference type="CDD" id="cd03426">
    <property type="entry name" value="NUDIX_CoAse_Nudt7"/>
    <property type="match status" value="1"/>
</dbReference>
<dbReference type="Proteomes" id="UP000024837">
    <property type="component" value="Unassembled WGS sequence"/>
</dbReference>
<dbReference type="HOGENOM" id="CLU_034301_0_0_1"/>
<evidence type="ECO:0000259" key="2">
    <source>
        <dbReference type="PROSITE" id="PS51462"/>
    </source>
</evidence>
<organism evidence="3 4">
    <name type="scientific">Drechslerella stenobrocha 248</name>
    <dbReference type="NCBI Taxonomy" id="1043628"/>
    <lineage>
        <taxon>Eukaryota</taxon>
        <taxon>Fungi</taxon>
        <taxon>Dikarya</taxon>
        <taxon>Ascomycota</taxon>
        <taxon>Pezizomycotina</taxon>
        <taxon>Orbiliomycetes</taxon>
        <taxon>Orbiliales</taxon>
        <taxon>Orbiliaceae</taxon>
        <taxon>Drechslerella</taxon>
    </lineage>
</organism>
<dbReference type="GO" id="GO:0010945">
    <property type="term" value="F:coenzyme A diphosphatase activity"/>
    <property type="evidence" value="ECO:0007669"/>
    <property type="project" value="InterPro"/>
</dbReference>
<dbReference type="PANTHER" id="PTHR12992:SF44">
    <property type="entry name" value="NUDIX HYDROLASE DOMAIN-CONTAINING PROTEIN"/>
    <property type="match status" value="1"/>
</dbReference>
<keyword evidence="1" id="KW-1133">Transmembrane helix</keyword>
<keyword evidence="4" id="KW-1185">Reference proteome</keyword>
<feature type="transmembrane region" description="Helical" evidence="1">
    <location>
        <begin position="350"/>
        <end position="370"/>
    </location>
</feature>
<protein>
    <recommendedName>
        <fullName evidence="2">Nudix hydrolase domain-containing protein</fullName>
    </recommendedName>
</protein>
<evidence type="ECO:0000313" key="4">
    <source>
        <dbReference type="Proteomes" id="UP000024837"/>
    </source>
</evidence>
<dbReference type="InterPro" id="IPR015797">
    <property type="entry name" value="NUDIX_hydrolase-like_dom_sf"/>
</dbReference>
<dbReference type="PROSITE" id="PS51462">
    <property type="entry name" value="NUDIX"/>
    <property type="match status" value="1"/>
</dbReference>
<dbReference type="Gene3D" id="3.90.79.10">
    <property type="entry name" value="Nucleoside Triphosphate Pyrophosphohydrolase"/>
    <property type="match status" value="1"/>
</dbReference>
<evidence type="ECO:0000256" key="1">
    <source>
        <dbReference type="SAM" id="Phobius"/>
    </source>
</evidence>
<dbReference type="PANTHER" id="PTHR12992">
    <property type="entry name" value="NUDIX HYDROLASE"/>
    <property type="match status" value="1"/>
</dbReference>
<dbReference type="EMBL" id="KI966458">
    <property type="protein sequence ID" value="EWC43516.1"/>
    <property type="molecule type" value="Genomic_DNA"/>
</dbReference>
<dbReference type="AlphaFoldDB" id="W7HI35"/>
<dbReference type="Pfam" id="PF00293">
    <property type="entry name" value="NUDIX"/>
    <property type="match status" value="1"/>
</dbReference>
<feature type="domain" description="Nudix hydrolase" evidence="2">
    <location>
        <begin position="26"/>
        <end position="214"/>
    </location>
</feature>
<gene>
    <name evidence="3" type="ORF">DRE_07478</name>
</gene>